<dbReference type="Proteomes" id="UP000095662">
    <property type="component" value="Unassembled WGS sequence"/>
</dbReference>
<gene>
    <name evidence="2" type="ORF">ERS852540_01228</name>
</gene>
<dbReference type="OrthoDB" id="2062144at2"/>
<name>A0A174ZPM6_9FIRM</name>
<proteinExistence type="predicted"/>
<dbReference type="AlphaFoldDB" id="A0A174ZPM6"/>
<protein>
    <submittedName>
        <fullName evidence="2">Uncharacterized protein</fullName>
    </submittedName>
</protein>
<feature type="transmembrane region" description="Helical" evidence="1">
    <location>
        <begin position="7"/>
        <end position="27"/>
    </location>
</feature>
<evidence type="ECO:0000313" key="3">
    <source>
        <dbReference type="Proteomes" id="UP000095662"/>
    </source>
</evidence>
<reference evidence="2 3" key="1">
    <citation type="submission" date="2015-09" db="EMBL/GenBank/DDBJ databases">
        <authorList>
            <consortium name="Pathogen Informatics"/>
        </authorList>
    </citation>
    <scope>NUCLEOTIDE SEQUENCE [LARGE SCALE GENOMIC DNA]</scope>
    <source>
        <strain evidence="2 3">2789STDY5834928</strain>
    </source>
</reference>
<keyword evidence="1" id="KW-0472">Membrane</keyword>
<feature type="transmembrane region" description="Helical" evidence="1">
    <location>
        <begin position="111"/>
        <end position="131"/>
    </location>
</feature>
<organism evidence="2 3">
    <name type="scientific">[Eubacterium] siraeum</name>
    <dbReference type="NCBI Taxonomy" id="39492"/>
    <lineage>
        <taxon>Bacteria</taxon>
        <taxon>Bacillati</taxon>
        <taxon>Bacillota</taxon>
        <taxon>Clostridia</taxon>
        <taxon>Eubacteriales</taxon>
        <taxon>Oscillospiraceae</taxon>
        <taxon>Oscillospiraceae incertae sedis</taxon>
    </lineage>
</organism>
<evidence type="ECO:0000313" key="2">
    <source>
        <dbReference type="EMBL" id="CUQ86086.1"/>
    </source>
</evidence>
<feature type="transmembrane region" description="Helical" evidence="1">
    <location>
        <begin position="57"/>
        <end position="80"/>
    </location>
</feature>
<keyword evidence="1" id="KW-1133">Transmembrane helix</keyword>
<dbReference type="EMBL" id="CZBY01000008">
    <property type="protein sequence ID" value="CUQ86086.1"/>
    <property type="molecule type" value="Genomic_DNA"/>
</dbReference>
<accession>A0A174ZPM6</accession>
<feature type="transmembrane region" description="Helical" evidence="1">
    <location>
        <begin position="87"/>
        <end position="105"/>
    </location>
</feature>
<dbReference type="STRING" id="39492.ERS852540_01228"/>
<keyword evidence="1" id="KW-0812">Transmembrane</keyword>
<sequence>MKKLGVIRLFICLAAIITELLPLGAVLKYGLMSDNGHLIFRFENYSYFDVTPFGYAMFHYMICAVTTTITAMLSLLWIFFGKKRQTPITVLSAIALAMSAVPYIIMTFNVFTVIISALLAAVLVISVVMQIKHE</sequence>
<evidence type="ECO:0000256" key="1">
    <source>
        <dbReference type="SAM" id="Phobius"/>
    </source>
</evidence>